<dbReference type="PRINTS" id="PR00420">
    <property type="entry name" value="RNGMNOXGNASE"/>
</dbReference>
<evidence type="ECO:0000256" key="1">
    <source>
        <dbReference type="ARBA" id="ARBA00023002"/>
    </source>
</evidence>
<name>A0A2W2EPB8_9ACTN</name>
<dbReference type="Proteomes" id="UP000248544">
    <property type="component" value="Unassembled WGS sequence"/>
</dbReference>
<dbReference type="Gene3D" id="3.30.9.20">
    <property type="match status" value="1"/>
</dbReference>
<keyword evidence="1" id="KW-0560">Oxidoreductase</keyword>
<evidence type="ECO:0000256" key="2">
    <source>
        <dbReference type="ARBA" id="ARBA00023027"/>
    </source>
</evidence>
<dbReference type="InterPro" id="IPR050631">
    <property type="entry name" value="PheA/TfdB_FAD_monoxygenase"/>
</dbReference>
<dbReference type="InterPro" id="IPR036188">
    <property type="entry name" value="FAD/NAD-bd_sf"/>
</dbReference>
<keyword evidence="5" id="KW-1185">Reference proteome</keyword>
<organism evidence="4 5">
    <name type="scientific">Spongiactinospora gelatinilytica</name>
    <dbReference type="NCBI Taxonomy" id="2666298"/>
    <lineage>
        <taxon>Bacteria</taxon>
        <taxon>Bacillati</taxon>
        <taxon>Actinomycetota</taxon>
        <taxon>Actinomycetes</taxon>
        <taxon>Streptosporangiales</taxon>
        <taxon>Streptosporangiaceae</taxon>
        <taxon>Spongiactinospora</taxon>
    </lineage>
</organism>
<dbReference type="InterPro" id="IPR002938">
    <property type="entry name" value="FAD-bd"/>
</dbReference>
<evidence type="ECO:0000313" key="5">
    <source>
        <dbReference type="Proteomes" id="UP000248544"/>
    </source>
</evidence>
<accession>A0A2W2EPB8</accession>
<gene>
    <name evidence="4" type="ORF">C1I98_38360</name>
</gene>
<evidence type="ECO:0000313" key="4">
    <source>
        <dbReference type="EMBL" id="PZG18435.1"/>
    </source>
</evidence>
<sequence length="416" mass="45263">MGDRTLVCLGGGPAGLFLARLLRRADQSWHVTVYERNICDATFGFGIGLADRLLDELAERDPDTHRRVLAAGVVGHGMSLRHRGTDLRWGPRGGLAVSRAELLRILREQALEAGVTLKYGTPADVRSVDATVIVGADGANSATRATLGEELGVTESLGRAKYIWLGAEIDLAGMTFSLVADEHGAWASHAYPYAPGLATFLVETDEDTWRRAGLDQADPPLNDEGSDLLSIRHLERVFRDDLGGRPLLGNRSRWANFRNVRCDRWSARNVVLVGDAAHTAHFSIGSGTTMAMEDSLSLVRHLITAADPPEAFARYEAERRPPVEHLQSRAAASQTWWETFGERMDGDPHQVAFQYLTRTGALSYDRLRGADPRLAREVAGWFAGSAAARSGADPLCAPITIAGTRLATRVVVTRPP</sequence>
<proteinExistence type="predicted"/>
<evidence type="ECO:0000259" key="3">
    <source>
        <dbReference type="Pfam" id="PF01494"/>
    </source>
</evidence>
<dbReference type="PANTHER" id="PTHR43476">
    <property type="entry name" value="3-(3-HYDROXY-PHENYL)PROPIONATE/3-HYDROXYCINNAMIC ACID HYDROXYLASE"/>
    <property type="match status" value="1"/>
</dbReference>
<dbReference type="EMBL" id="POUA01000665">
    <property type="protein sequence ID" value="PZG18435.1"/>
    <property type="molecule type" value="Genomic_DNA"/>
</dbReference>
<feature type="non-terminal residue" evidence="4">
    <location>
        <position position="416"/>
    </location>
</feature>
<feature type="domain" description="FAD-binding" evidence="3">
    <location>
        <begin position="127"/>
        <end position="327"/>
    </location>
</feature>
<reference evidence="4 5" key="1">
    <citation type="submission" date="2018-01" db="EMBL/GenBank/DDBJ databases">
        <title>Draft genome sequence of Sphaerisporangium sp. 7K107.</title>
        <authorList>
            <person name="Sahin N."/>
            <person name="Saygin H."/>
            <person name="Ay H."/>
        </authorList>
    </citation>
    <scope>NUCLEOTIDE SEQUENCE [LARGE SCALE GENOMIC DNA]</scope>
    <source>
        <strain evidence="4 5">7K107</strain>
    </source>
</reference>
<comment type="caution">
    <text evidence="4">The sequence shown here is derived from an EMBL/GenBank/DDBJ whole genome shotgun (WGS) entry which is preliminary data.</text>
</comment>
<dbReference type="AlphaFoldDB" id="A0A2W2EPB8"/>
<dbReference type="GO" id="GO:0071949">
    <property type="term" value="F:FAD binding"/>
    <property type="evidence" value="ECO:0007669"/>
    <property type="project" value="InterPro"/>
</dbReference>
<dbReference type="Gene3D" id="3.50.50.60">
    <property type="entry name" value="FAD/NAD(P)-binding domain"/>
    <property type="match status" value="1"/>
</dbReference>
<dbReference type="Pfam" id="PF01494">
    <property type="entry name" value="FAD_binding_3"/>
    <property type="match status" value="1"/>
</dbReference>
<keyword evidence="2" id="KW-0520">NAD</keyword>
<dbReference type="RefSeq" id="WP_111172126.1">
    <property type="nucleotide sequence ID" value="NZ_POUA01000665.1"/>
</dbReference>
<dbReference type="GO" id="GO:0016491">
    <property type="term" value="F:oxidoreductase activity"/>
    <property type="evidence" value="ECO:0007669"/>
    <property type="project" value="UniProtKB-KW"/>
</dbReference>
<dbReference type="PANTHER" id="PTHR43476:SF4">
    <property type="entry name" value="BLR0106 PROTEIN"/>
    <property type="match status" value="1"/>
</dbReference>
<dbReference type="SUPFAM" id="SSF51905">
    <property type="entry name" value="FAD/NAD(P)-binding domain"/>
    <property type="match status" value="1"/>
</dbReference>
<protein>
    <submittedName>
        <fullName evidence="4">Oxidoreductase</fullName>
    </submittedName>
</protein>